<sequence length="208" mass="22327">MSIKKVDLSGLLDYWAEQKNLYKPGAYVVVLCGNATELDRDTAGFVMDNPAMLDDMSGPYTSISLVAWRSGEPASPGEGTYGGLSYLHTPHAERLGATSSYSLANSLQLPLDRFPLVLVSADPWESDRIAVFSLQDLPDDNDGLASFFAALLTACRAATSYQADKKLRLIRKHVESHLKGGKSALNTFSESGILAQVIEGIIKGLGGS</sequence>
<dbReference type="EMBL" id="JAMTCO010000006">
    <property type="protein sequence ID" value="MCP2270013.1"/>
    <property type="molecule type" value="Genomic_DNA"/>
</dbReference>
<organism evidence="1 2">
    <name type="scientific">Actinokineospora diospyrosa</name>
    <dbReference type="NCBI Taxonomy" id="103728"/>
    <lineage>
        <taxon>Bacteria</taxon>
        <taxon>Bacillati</taxon>
        <taxon>Actinomycetota</taxon>
        <taxon>Actinomycetes</taxon>
        <taxon>Pseudonocardiales</taxon>
        <taxon>Pseudonocardiaceae</taxon>
        <taxon>Actinokineospora</taxon>
    </lineage>
</organism>
<evidence type="ECO:0000313" key="1">
    <source>
        <dbReference type="EMBL" id="MCP2270013.1"/>
    </source>
</evidence>
<gene>
    <name evidence="1" type="ORF">LV75_002514</name>
</gene>
<reference evidence="1 2" key="1">
    <citation type="submission" date="2022-06" db="EMBL/GenBank/DDBJ databases">
        <title>Genomic Encyclopedia of Archaeal and Bacterial Type Strains, Phase II (KMG-II): from individual species to whole genera.</title>
        <authorList>
            <person name="Goeker M."/>
        </authorList>
    </citation>
    <scope>NUCLEOTIDE SEQUENCE [LARGE SCALE GENOMIC DNA]</scope>
    <source>
        <strain evidence="1 2">DSM 44255</strain>
    </source>
</reference>
<evidence type="ECO:0000313" key="2">
    <source>
        <dbReference type="Proteomes" id="UP001205185"/>
    </source>
</evidence>
<dbReference type="RefSeq" id="WP_253887000.1">
    <property type="nucleotide sequence ID" value="NZ_BAAAVB010000013.1"/>
</dbReference>
<comment type="caution">
    <text evidence="1">The sequence shown here is derived from an EMBL/GenBank/DDBJ whole genome shotgun (WGS) entry which is preliminary data.</text>
</comment>
<dbReference type="Proteomes" id="UP001205185">
    <property type="component" value="Unassembled WGS sequence"/>
</dbReference>
<protein>
    <recommendedName>
        <fullName evidence="3">ANTAR domain-containing protein</fullName>
    </recommendedName>
</protein>
<proteinExistence type="predicted"/>
<keyword evidence="2" id="KW-1185">Reference proteome</keyword>
<name>A0ABT1IBK0_9PSEU</name>
<accession>A0ABT1IBK0</accession>
<evidence type="ECO:0008006" key="3">
    <source>
        <dbReference type="Google" id="ProtNLM"/>
    </source>
</evidence>